<comment type="caution">
    <text evidence="1">The sequence shown here is derived from an EMBL/GenBank/DDBJ whole genome shotgun (WGS) entry which is preliminary data.</text>
</comment>
<dbReference type="EMBL" id="BPLR01000918">
    <property type="protein sequence ID" value="GIY98367.1"/>
    <property type="molecule type" value="Genomic_DNA"/>
</dbReference>
<evidence type="ECO:0000313" key="2">
    <source>
        <dbReference type="Proteomes" id="UP001054945"/>
    </source>
</evidence>
<accession>A0AAV4XTJ9</accession>
<sequence>MALQIEFRQMQSIFFSVFHITIRTTEADFATSRWENLAESHDILRFLDRSQKRIVYRKHLINLDLGGLALQIEFRQMQSIFFSVYSYITIRTTEADFATSRWENHAESHDILRFLDRSQKRTTEADFATSRWKNHAESHDILRFLDRSQKRYQICSFGQAEEAIEQYVRTPIG</sequence>
<reference evidence="1 2" key="1">
    <citation type="submission" date="2021-06" db="EMBL/GenBank/DDBJ databases">
        <title>Caerostris extrusa draft genome.</title>
        <authorList>
            <person name="Kono N."/>
            <person name="Arakawa K."/>
        </authorList>
    </citation>
    <scope>NUCLEOTIDE SEQUENCE [LARGE SCALE GENOMIC DNA]</scope>
</reference>
<protein>
    <submittedName>
        <fullName evidence="1">Uncharacterized protein</fullName>
    </submittedName>
</protein>
<name>A0AAV4XTJ9_CAEEX</name>
<dbReference type="AlphaFoldDB" id="A0AAV4XTJ9"/>
<proteinExistence type="predicted"/>
<evidence type="ECO:0000313" key="1">
    <source>
        <dbReference type="EMBL" id="GIY98367.1"/>
    </source>
</evidence>
<gene>
    <name evidence="1" type="ORF">CEXT_59791</name>
</gene>
<organism evidence="1 2">
    <name type="scientific">Caerostris extrusa</name>
    <name type="common">Bark spider</name>
    <name type="synonym">Caerostris bankana</name>
    <dbReference type="NCBI Taxonomy" id="172846"/>
    <lineage>
        <taxon>Eukaryota</taxon>
        <taxon>Metazoa</taxon>
        <taxon>Ecdysozoa</taxon>
        <taxon>Arthropoda</taxon>
        <taxon>Chelicerata</taxon>
        <taxon>Arachnida</taxon>
        <taxon>Araneae</taxon>
        <taxon>Araneomorphae</taxon>
        <taxon>Entelegynae</taxon>
        <taxon>Araneoidea</taxon>
        <taxon>Araneidae</taxon>
        <taxon>Caerostris</taxon>
    </lineage>
</organism>
<dbReference type="Proteomes" id="UP001054945">
    <property type="component" value="Unassembled WGS sequence"/>
</dbReference>
<keyword evidence="2" id="KW-1185">Reference proteome</keyword>